<dbReference type="Gene3D" id="3.30.1390.30">
    <property type="entry name" value="Penicillin-binding protein 2a, domain 3"/>
    <property type="match status" value="1"/>
</dbReference>
<dbReference type="GO" id="GO:0006508">
    <property type="term" value="P:proteolysis"/>
    <property type="evidence" value="ECO:0007669"/>
    <property type="project" value="UniProtKB-KW"/>
</dbReference>
<dbReference type="NCBIfam" id="TIGR03423">
    <property type="entry name" value="pbp2_mrdA"/>
    <property type="match status" value="1"/>
</dbReference>
<feature type="transmembrane region" description="Helical" evidence="13">
    <location>
        <begin position="7"/>
        <end position="27"/>
    </location>
</feature>
<keyword evidence="9" id="KW-0573">Peptidoglycan synthesis</keyword>
<dbReference type="PANTHER" id="PTHR30627">
    <property type="entry name" value="PEPTIDOGLYCAN D,D-TRANSPEPTIDASE"/>
    <property type="match status" value="1"/>
</dbReference>
<dbReference type="GO" id="GO:0008658">
    <property type="term" value="F:penicillin binding"/>
    <property type="evidence" value="ECO:0007669"/>
    <property type="project" value="InterPro"/>
</dbReference>
<keyword evidence="11 13" id="KW-0472">Membrane</keyword>
<evidence type="ECO:0000256" key="10">
    <source>
        <dbReference type="ARBA" id="ARBA00022989"/>
    </source>
</evidence>
<keyword evidence="4" id="KW-0997">Cell inner membrane</keyword>
<dbReference type="EMBL" id="DTHJ01000088">
    <property type="protein sequence ID" value="HHS62831.1"/>
    <property type="molecule type" value="Genomic_DNA"/>
</dbReference>
<dbReference type="GO" id="GO:0009252">
    <property type="term" value="P:peptidoglycan biosynthetic process"/>
    <property type="evidence" value="ECO:0007669"/>
    <property type="project" value="UniProtKB-KW"/>
</dbReference>
<dbReference type="InterPro" id="IPR001460">
    <property type="entry name" value="PCN-bd_Tpept"/>
</dbReference>
<evidence type="ECO:0000256" key="5">
    <source>
        <dbReference type="ARBA" id="ARBA00022670"/>
    </source>
</evidence>
<dbReference type="InterPro" id="IPR036138">
    <property type="entry name" value="PBP_dimer_sf"/>
</dbReference>
<keyword evidence="8" id="KW-0133">Cell shape</keyword>
<dbReference type="Pfam" id="PF03717">
    <property type="entry name" value="PBP_dimer"/>
    <property type="match status" value="1"/>
</dbReference>
<dbReference type="GO" id="GO:0009002">
    <property type="term" value="F:serine-type D-Ala-D-Ala carboxypeptidase activity"/>
    <property type="evidence" value="ECO:0007669"/>
    <property type="project" value="InterPro"/>
</dbReference>
<keyword evidence="6 13" id="KW-0812">Transmembrane</keyword>
<proteinExistence type="predicted"/>
<evidence type="ECO:0000259" key="15">
    <source>
        <dbReference type="Pfam" id="PF03717"/>
    </source>
</evidence>
<evidence type="ECO:0000256" key="9">
    <source>
        <dbReference type="ARBA" id="ARBA00022984"/>
    </source>
</evidence>
<reference evidence="16" key="1">
    <citation type="journal article" date="2020" name="mSystems">
        <title>Genome- and Community-Level Interaction Insights into Carbon Utilization and Element Cycling Functions of Hydrothermarchaeota in Hydrothermal Sediment.</title>
        <authorList>
            <person name="Zhou Z."/>
            <person name="Liu Y."/>
            <person name="Xu W."/>
            <person name="Pan J."/>
            <person name="Luo Z.H."/>
            <person name="Li M."/>
        </authorList>
    </citation>
    <scope>NUCLEOTIDE SEQUENCE [LARGE SCALE GENOMIC DNA]</scope>
    <source>
        <strain evidence="16">SpSt-783</strain>
    </source>
</reference>
<dbReference type="GO" id="GO:0005886">
    <property type="term" value="C:plasma membrane"/>
    <property type="evidence" value="ECO:0007669"/>
    <property type="project" value="UniProtKB-SubCell"/>
</dbReference>
<evidence type="ECO:0000256" key="8">
    <source>
        <dbReference type="ARBA" id="ARBA00022960"/>
    </source>
</evidence>
<evidence type="ECO:0000256" key="13">
    <source>
        <dbReference type="SAM" id="Phobius"/>
    </source>
</evidence>
<dbReference type="Pfam" id="PF00905">
    <property type="entry name" value="Transpeptidase"/>
    <property type="match status" value="1"/>
</dbReference>
<evidence type="ECO:0000259" key="14">
    <source>
        <dbReference type="Pfam" id="PF00905"/>
    </source>
</evidence>
<evidence type="ECO:0000256" key="7">
    <source>
        <dbReference type="ARBA" id="ARBA00022801"/>
    </source>
</evidence>
<dbReference type="Gene3D" id="3.90.1310.10">
    <property type="entry name" value="Penicillin-binding protein 2a (Domain 2)"/>
    <property type="match status" value="1"/>
</dbReference>
<dbReference type="Gene3D" id="3.40.710.10">
    <property type="entry name" value="DD-peptidase/beta-lactamase superfamily"/>
    <property type="match status" value="1"/>
</dbReference>
<evidence type="ECO:0000256" key="1">
    <source>
        <dbReference type="ARBA" id="ARBA00004167"/>
    </source>
</evidence>
<dbReference type="InterPro" id="IPR005311">
    <property type="entry name" value="PBP_dimer"/>
</dbReference>
<accession>A0A7C6AFK8</accession>
<sequence length="572" mass="64719">MDQDLKTYRFLQTLLFITFAIILFFSIKLQIFEGNKYYRLSEENRIKKKYIIAPRGKIYDRQGREIANTRPAFYVSIIPALTDQSSIEKVAQILSVDVNMIQKKLKIEKNPYVSIKIDRDVSFREVSIIEEQIEELAGVEVGVEPVRNYPYNELLCHLLGYVSEITDLELKQFKDYKLGDYIGRIGIEQQYEKILAGKDGIDYIEVDVKGRELGKVPEYRPLPPIPGNDLYTTIDLELTDSTASFLKNYPRASAIAMDPQNGEIYVFYSKPGFDPNRFVRGLTEAEWQALNNPKEAPLYNRVTMSCYPIGSTIKPFIALAGLDKGMLGLEKRFEPCKGGLRLGNRYFGCWKIHGSLNLFDAIVYSCDIYFYQLGRYLGIDNITDILFEVGFGKPTGIDLPQEKTGLVPDRNWMEKRYGKNWTEGHIFNLSIGQGDILATPLQLARAYTVFANQKNAIVIPHLNKAIETDDKIVNRKIEALEIVRDALSNVVARGTGMMAQVQGFEVSGKTGTAENPHGEDHSLFVGYAPKENPRILVCVVVENAGHGGSVAAPIVGRIIKTYYEINKRLNNE</sequence>
<keyword evidence="10 13" id="KW-1133">Transmembrane helix</keyword>
<dbReference type="InterPro" id="IPR050515">
    <property type="entry name" value="Beta-lactam/transpept"/>
</dbReference>
<gene>
    <name evidence="16" type="primary">mrdA</name>
    <name evidence="16" type="ORF">ENV70_04355</name>
</gene>
<dbReference type="GO" id="GO:0071555">
    <property type="term" value="P:cell wall organization"/>
    <property type="evidence" value="ECO:0007669"/>
    <property type="project" value="UniProtKB-KW"/>
</dbReference>
<dbReference type="PANTHER" id="PTHR30627:SF2">
    <property type="entry name" value="PEPTIDOGLYCAN D,D-TRANSPEPTIDASE MRDA"/>
    <property type="match status" value="1"/>
</dbReference>
<comment type="caution">
    <text evidence="16">The sequence shown here is derived from an EMBL/GenBank/DDBJ whole genome shotgun (WGS) entry which is preliminary data.</text>
</comment>
<evidence type="ECO:0000256" key="11">
    <source>
        <dbReference type="ARBA" id="ARBA00023136"/>
    </source>
</evidence>
<dbReference type="SUPFAM" id="SSF56519">
    <property type="entry name" value="Penicillin binding protein dimerisation domain"/>
    <property type="match status" value="1"/>
</dbReference>
<feature type="domain" description="Penicillin-binding protein transpeptidase" evidence="14">
    <location>
        <begin position="253"/>
        <end position="560"/>
    </location>
</feature>
<dbReference type="SUPFAM" id="SSF56601">
    <property type="entry name" value="beta-lactamase/transpeptidase-like"/>
    <property type="match status" value="1"/>
</dbReference>
<keyword evidence="3" id="KW-1003">Cell membrane</keyword>
<keyword evidence="5" id="KW-0645">Protease</keyword>
<protein>
    <submittedName>
        <fullName evidence="16">Penicillin-binding protein 2</fullName>
    </submittedName>
</protein>
<keyword evidence="12" id="KW-0961">Cell wall biogenesis/degradation</keyword>
<dbReference type="GO" id="GO:0008360">
    <property type="term" value="P:regulation of cell shape"/>
    <property type="evidence" value="ECO:0007669"/>
    <property type="project" value="UniProtKB-KW"/>
</dbReference>
<evidence type="ECO:0000313" key="16">
    <source>
        <dbReference type="EMBL" id="HHS62831.1"/>
    </source>
</evidence>
<dbReference type="InterPro" id="IPR012338">
    <property type="entry name" value="Beta-lactam/transpept-like"/>
</dbReference>
<feature type="domain" description="Penicillin-binding protein dimerisation" evidence="15">
    <location>
        <begin position="51"/>
        <end position="215"/>
    </location>
</feature>
<organism evidence="16">
    <name type="scientific">candidate division WOR-3 bacterium</name>
    <dbReference type="NCBI Taxonomy" id="2052148"/>
    <lineage>
        <taxon>Bacteria</taxon>
        <taxon>Bacteria division WOR-3</taxon>
    </lineage>
</organism>
<keyword evidence="7" id="KW-0378">Hydrolase</keyword>
<evidence type="ECO:0000256" key="3">
    <source>
        <dbReference type="ARBA" id="ARBA00022475"/>
    </source>
</evidence>
<dbReference type="InterPro" id="IPR017790">
    <property type="entry name" value="Penicillin-binding_protein_2"/>
</dbReference>
<dbReference type="AlphaFoldDB" id="A0A7C6AFK8"/>
<evidence type="ECO:0000256" key="6">
    <source>
        <dbReference type="ARBA" id="ARBA00022692"/>
    </source>
</evidence>
<dbReference type="GO" id="GO:0071972">
    <property type="term" value="F:peptidoglycan L,D-transpeptidase activity"/>
    <property type="evidence" value="ECO:0007669"/>
    <property type="project" value="TreeGrafter"/>
</dbReference>
<evidence type="ECO:0000256" key="12">
    <source>
        <dbReference type="ARBA" id="ARBA00023316"/>
    </source>
</evidence>
<comment type="subcellular location">
    <subcellularLocation>
        <location evidence="2">Cell membrane</location>
    </subcellularLocation>
    <subcellularLocation>
        <location evidence="1">Membrane</location>
        <topology evidence="1">Single-pass membrane protein</topology>
    </subcellularLocation>
</comment>
<evidence type="ECO:0000256" key="4">
    <source>
        <dbReference type="ARBA" id="ARBA00022519"/>
    </source>
</evidence>
<evidence type="ECO:0000256" key="2">
    <source>
        <dbReference type="ARBA" id="ARBA00004236"/>
    </source>
</evidence>
<name>A0A7C6AFK8_UNCW3</name>